<dbReference type="InterPro" id="IPR043502">
    <property type="entry name" value="DNA/RNA_pol_sf"/>
</dbReference>
<keyword evidence="12" id="KW-0227">DNA damage</keyword>
<dbReference type="InterPro" id="IPR022880">
    <property type="entry name" value="DNApol_IV"/>
</dbReference>
<evidence type="ECO:0000259" key="18">
    <source>
        <dbReference type="PROSITE" id="PS50173"/>
    </source>
</evidence>
<evidence type="ECO:0000256" key="2">
    <source>
        <dbReference type="ARBA" id="ARBA00004496"/>
    </source>
</evidence>
<keyword evidence="10" id="KW-0235">DNA replication</keyword>
<comment type="similarity">
    <text evidence="3">Belongs to the DNA polymerase type-Y family.</text>
</comment>
<dbReference type="GO" id="GO:0009432">
    <property type="term" value="P:SOS response"/>
    <property type="evidence" value="ECO:0007669"/>
    <property type="project" value="TreeGrafter"/>
</dbReference>
<evidence type="ECO:0000256" key="15">
    <source>
        <dbReference type="ARBA" id="ARBA00023125"/>
    </source>
</evidence>
<comment type="cofactor">
    <cofactor evidence="1">
        <name>Mg(2+)</name>
        <dbReference type="ChEBI" id="CHEBI:18420"/>
    </cofactor>
</comment>
<proteinExistence type="inferred from homology"/>
<evidence type="ECO:0000256" key="14">
    <source>
        <dbReference type="ARBA" id="ARBA00022932"/>
    </source>
</evidence>
<dbReference type="InterPro" id="IPR043128">
    <property type="entry name" value="Rev_trsase/Diguanyl_cyclase"/>
</dbReference>
<evidence type="ECO:0000256" key="12">
    <source>
        <dbReference type="ARBA" id="ARBA00022763"/>
    </source>
</evidence>
<gene>
    <name evidence="19" type="ORF">UFOPK3564_00664</name>
</gene>
<dbReference type="NCBIfam" id="NF002677">
    <property type="entry name" value="PRK02406.1"/>
    <property type="match status" value="1"/>
</dbReference>
<evidence type="ECO:0000256" key="16">
    <source>
        <dbReference type="ARBA" id="ARBA00023204"/>
    </source>
</evidence>
<organism evidence="19">
    <name type="scientific">freshwater metagenome</name>
    <dbReference type="NCBI Taxonomy" id="449393"/>
    <lineage>
        <taxon>unclassified sequences</taxon>
        <taxon>metagenomes</taxon>
        <taxon>ecological metagenomes</taxon>
    </lineage>
</organism>
<evidence type="ECO:0000256" key="1">
    <source>
        <dbReference type="ARBA" id="ARBA00001946"/>
    </source>
</evidence>
<dbReference type="GO" id="GO:0003887">
    <property type="term" value="F:DNA-directed DNA polymerase activity"/>
    <property type="evidence" value="ECO:0007669"/>
    <property type="project" value="UniProtKB-KW"/>
</dbReference>
<evidence type="ECO:0000256" key="7">
    <source>
        <dbReference type="ARBA" id="ARBA00022490"/>
    </source>
</evidence>
<evidence type="ECO:0000313" key="19">
    <source>
        <dbReference type="EMBL" id="CAB4902588.1"/>
    </source>
</evidence>
<dbReference type="GO" id="GO:0006260">
    <property type="term" value="P:DNA replication"/>
    <property type="evidence" value="ECO:0007669"/>
    <property type="project" value="UniProtKB-KW"/>
</dbReference>
<keyword evidence="13" id="KW-0460">Magnesium</keyword>
<dbReference type="GO" id="GO:0003684">
    <property type="term" value="F:damaged DNA binding"/>
    <property type="evidence" value="ECO:0007669"/>
    <property type="project" value="InterPro"/>
</dbReference>
<keyword evidence="6" id="KW-0515">Mutator protein</keyword>
<dbReference type="FunFam" id="3.40.1170.60:FF:000001">
    <property type="entry name" value="DNA polymerase IV"/>
    <property type="match status" value="1"/>
</dbReference>
<comment type="subcellular location">
    <subcellularLocation>
        <location evidence="2">Cytoplasm</location>
    </subcellularLocation>
</comment>
<dbReference type="Pfam" id="PF00817">
    <property type="entry name" value="IMS"/>
    <property type="match status" value="1"/>
</dbReference>
<evidence type="ECO:0000256" key="8">
    <source>
        <dbReference type="ARBA" id="ARBA00022679"/>
    </source>
</evidence>
<keyword evidence="8" id="KW-0808">Transferase</keyword>
<dbReference type="PROSITE" id="PS50173">
    <property type="entry name" value="UMUC"/>
    <property type="match status" value="1"/>
</dbReference>
<dbReference type="Gene3D" id="1.10.150.20">
    <property type="entry name" value="5' to 3' exonuclease, C-terminal subdomain"/>
    <property type="match status" value="1"/>
</dbReference>
<dbReference type="PANTHER" id="PTHR11076">
    <property type="entry name" value="DNA REPAIR POLYMERASE UMUC / TRANSFERASE FAMILY MEMBER"/>
    <property type="match status" value="1"/>
</dbReference>
<dbReference type="SUPFAM" id="SSF56672">
    <property type="entry name" value="DNA/RNA polymerases"/>
    <property type="match status" value="1"/>
</dbReference>
<comment type="subunit">
    <text evidence="4">Monomer.</text>
</comment>
<evidence type="ECO:0000256" key="9">
    <source>
        <dbReference type="ARBA" id="ARBA00022695"/>
    </source>
</evidence>
<dbReference type="Gene3D" id="3.30.1490.100">
    <property type="entry name" value="DNA polymerase, Y-family, little finger domain"/>
    <property type="match status" value="1"/>
</dbReference>
<evidence type="ECO:0000256" key="4">
    <source>
        <dbReference type="ARBA" id="ARBA00011245"/>
    </source>
</evidence>
<evidence type="ECO:0000256" key="10">
    <source>
        <dbReference type="ARBA" id="ARBA00022705"/>
    </source>
</evidence>
<comment type="catalytic activity">
    <reaction evidence="17">
        <text>DNA(n) + a 2'-deoxyribonucleoside 5'-triphosphate = DNA(n+1) + diphosphate</text>
        <dbReference type="Rhea" id="RHEA:22508"/>
        <dbReference type="Rhea" id="RHEA-COMP:17339"/>
        <dbReference type="Rhea" id="RHEA-COMP:17340"/>
        <dbReference type="ChEBI" id="CHEBI:33019"/>
        <dbReference type="ChEBI" id="CHEBI:61560"/>
        <dbReference type="ChEBI" id="CHEBI:173112"/>
        <dbReference type="EC" id="2.7.7.7"/>
    </reaction>
</comment>
<keyword evidence="16" id="KW-0234">DNA repair</keyword>
<dbReference type="HAMAP" id="MF_01113">
    <property type="entry name" value="DNApol_IV"/>
    <property type="match status" value="1"/>
</dbReference>
<name>A0A6J7G7Z5_9ZZZZ</name>
<keyword evidence="11" id="KW-0479">Metal-binding</keyword>
<dbReference type="GO" id="GO:0042276">
    <property type="term" value="P:error-prone translesion synthesis"/>
    <property type="evidence" value="ECO:0007669"/>
    <property type="project" value="TreeGrafter"/>
</dbReference>
<dbReference type="FunFam" id="3.30.1490.100:FF:000004">
    <property type="entry name" value="DNA polymerase IV"/>
    <property type="match status" value="1"/>
</dbReference>
<dbReference type="CDD" id="cd03586">
    <property type="entry name" value="PolY_Pol_IV_kappa"/>
    <property type="match status" value="1"/>
</dbReference>
<sequence>MGSEGTPVRCIGHLDCDAFFASVELLRRPELRGKPVIVAHDGPRSVVTTATYEARKFGVGSAMPLATAKHRCPQAIVVPPDHDAYREASAEVMGIVRDEVEIVEQVSVDEAYMDLTAMAMPKSAMRRLQARILRETQLHVSLGIGPNKLVAKLASDAEKPRGFCVMDRRDAWRRWADASPGLLGGIGPKTTDDLARRGVDTIRALSKVDEATLSEWYGARNGPWLWRRCRFDDDTPVVPVREPVSESRENTFSVDLADRDEQEAELRRLSIKLFEALEGQGRRGRTVGIKVRLKDFTTITRSRTFPHPVVDEEALADTAVGMLREYDPPQPVRLLGVRMASLELEDGPGVQLTLPLSTG</sequence>
<evidence type="ECO:0000256" key="13">
    <source>
        <dbReference type="ARBA" id="ARBA00022842"/>
    </source>
</evidence>
<dbReference type="InterPro" id="IPR001126">
    <property type="entry name" value="UmuC"/>
</dbReference>
<dbReference type="Gene3D" id="3.30.70.270">
    <property type="match status" value="1"/>
</dbReference>
<evidence type="ECO:0000256" key="6">
    <source>
        <dbReference type="ARBA" id="ARBA00022457"/>
    </source>
</evidence>
<reference evidence="19" key="1">
    <citation type="submission" date="2020-05" db="EMBL/GenBank/DDBJ databases">
        <authorList>
            <person name="Chiriac C."/>
            <person name="Salcher M."/>
            <person name="Ghai R."/>
            <person name="Kavagutti S V."/>
        </authorList>
    </citation>
    <scope>NUCLEOTIDE SEQUENCE</scope>
</reference>
<keyword evidence="9" id="KW-0548">Nucleotidyltransferase</keyword>
<dbReference type="PANTHER" id="PTHR11076:SF33">
    <property type="entry name" value="DNA POLYMERASE KAPPA"/>
    <property type="match status" value="1"/>
</dbReference>
<evidence type="ECO:0000256" key="5">
    <source>
        <dbReference type="ARBA" id="ARBA00012417"/>
    </source>
</evidence>
<dbReference type="GO" id="GO:0005829">
    <property type="term" value="C:cytosol"/>
    <property type="evidence" value="ECO:0007669"/>
    <property type="project" value="TreeGrafter"/>
</dbReference>
<keyword evidence="14" id="KW-0239">DNA-directed DNA polymerase</keyword>
<dbReference type="GO" id="GO:0006281">
    <property type="term" value="P:DNA repair"/>
    <property type="evidence" value="ECO:0007669"/>
    <property type="project" value="UniProtKB-KW"/>
</dbReference>
<dbReference type="SUPFAM" id="SSF100879">
    <property type="entry name" value="Lesion bypass DNA polymerase (Y-family), little finger domain"/>
    <property type="match status" value="1"/>
</dbReference>
<evidence type="ECO:0000256" key="17">
    <source>
        <dbReference type="ARBA" id="ARBA00049244"/>
    </source>
</evidence>
<dbReference type="InterPro" id="IPR050116">
    <property type="entry name" value="DNA_polymerase-Y"/>
</dbReference>
<keyword evidence="7" id="KW-0963">Cytoplasm</keyword>
<protein>
    <recommendedName>
        <fullName evidence="5">DNA-directed DNA polymerase</fullName>
        <ecNumber evidence="5">2.7.7.7</ecNumber>
    </recommendedName>
</protein>
<dbReference type="GO" id="GO:0046872">
    <property type="term" value="F:metal ion binding"/>
    <property type="evidence" value="ECO:0007669"/>
    <property type="project" value="UniProtKB-KW"/>
</dbReference>
<dbReference type="AlphaFoldDB" id="A0A6J7G7Z5"/>
<dbReference type="EC" id="2.7.7.7" evidence="5"/>
<feature type="domain" description="UmuC" evidence="18">
    <location>
        <begin position="11"/>
        <end position="187"/>
    </location>
</feature>
<dbReference type="InterPro" id="IPR017961">
    <property type="entry name" value="DNA_pol_Y-fam_little_finger"/>
</dbReference>
<dbReference type="Pfam" id="PF11799">
    <property type="entry name" value="IMS_C"/>
    <property type="match status" value="1"/>
</dbReference>
<keyword evidence="15" id="KW-0238">DNA-binding</keyword>
<dbReference type="Gene3D" id="3.40.1170.60">
    <property type="match status" value="1"/>
</dbReference>
<dbReference type="InterPro" id="IPR036775">
    <property type="entry name" value="DNA_pol_Y-fam_lit_finger_sf"/>
</dbReference>
<accession>A0A6J7G7Z5</accession>
<evidence type="ECO:0000256" key="11">
    <source>
        <dbReference type="ARBA" id="ARBA00022723"/>
    </source>
</evidence>
<evidence type="ECO:0000256" key="3">
    <source>
        <dbReference type="ARBA" id="ARBA00010945"/>
    </source>
</evidence>
<dbReference type="EMBL" id="CAFBMK010000024">
    <property type="protein sequence ID" value="CAB4902588.1"/>
    <property type="molecule type" value="Genomic_DNA"/>
</dbReference>